<sequence length="226" mass="25577">MTINNHLEHFEAVVPRVRLLSVIVPKPANIQIANEIVEVEPAREELGVLDARIYADIQMSRSLRRVSIPCRYVVPRPEHYGMEPEREPEPIPVTSHEMTINYHLEHFEAVVPRCEDIRGHPDEQKSATSWCAMPLCCSTPGELGREPEPDQRANLIKFKHYLTCVCYEKVSGEVECLQLIVQCEDIGGHPDEQESPTNWYAMPLCGSTPGALRARAGTRTNPNYLP</sequence>
<keyword evidence="2" id="KW-1185">Reference proteome</keyword>
<protein>
    <submittedName>
        <fullName evidence="1">Uncharacterized protein</fullName>
    </submittedName>
</protein>
<reference evidence="1" key="1">
    <citation type="submission" date="2021-03" db="EMBL/GenBank/DDBJ databases">
        <authorList>
            <person name="Bekaert M."/>
        </authorList>
    </citation>
    <scope>NUCLEOTIDE SEQUENCE</scope>
</reference>
<proteinExistence type="predicted"/>
<evidence type="ECO:0000313" key="2">
    <source>
        <dbReference type="Proteomes" id="UP000683360"/>
    </source>
</evidence>
<dbReference type="EMBL" id="CAJPWZ010002652">
    <property type="protein sequence ID" value="CAG2242308.1"/>
    <property type="molecule type" value="Genomic_DNA"/>
</dbReference>
<name>A0A8S3U925_MYTED</name>
<evidence type="ECO:0000313" key="1">
    <source>
        <dbReference type="EMBL" id="CAG2242308.1"/>
    </source>
</evidence>
<organism evidence="1 2">
    <name type="scientific">Mytilus edulis</name>
    <name type="common">Blue mussel</name>
    <dbReference type="NCBI Taxonomy" id="6550"/>
    <lineage>
        <taxon>Eukaryota</taxon>
        <taxon>Metazoa</taxon>
        <taxon>Spiralia</taxon>
        <taxon>Lophotrochozoa</taxon>
        <taxon>Mollusca</taxon>
        <taxon>Bivalvia</taxon>
        <taxon>Autobranchia</taxon>
        <taxon>Pteriomorphia</taxon>
        <taxon>Mytilida</taxon>
        <taxon>Mytiloidea</taxon>
        <taxon>Mytilidae</taxon>
        <taxon>Mytilinae</taxon>
        <taxon>Mytilus</taxon>
    </lineage>
</organism>
<dbReference type="Proteomes" id="UP000683360">
    <property type="component" value="Unassembled WGS sequence"/>
</dbReference>
<comment type="caution">
    <text evidence="1">The sequence shown here is derived from an EMBL/GenBank/DDBJ whole genome shotgun (WGS) entry which is preliminary data.</text>
</comment>
<dbReference type="AlphaFoldDB" id="A0A8S3U925"/>
<gene>
    <name evidence="1" type="ORF">MEDL_54493</name>
</gene>
<accession>A0A8S3U925</accession>